<reference evidence="1" key="1">
    <citation type="submission" date="2020-05" db="EMBL/GenBank/DDBJ databases">
        <title>Large-scale comparative analyses of tick genomes elucidate their genetic diversity and vector capacities.</title>
        <authorList>
            <person name="Jia N."/>
            <person name="Wang J."/>
            <person name="Shi W."/>
            <person name="Du L."/>
            <person name="Sun Y."/>
            <person name="Zhan W."/>
            <person name="Jiang J."/>
            <person name="Wang Q."/>
            <person name="Zhang B."/>
            <person name="Ji P."/>
            <person name="Sakyi L.B."/>
            <person name="Cui X."/>
            <person name="Yuan T."/>
            <person name="Jiang B."/>
            <person name="Yang W."/>
            <person name="Lam T.T.-Y."/>
            <person name="Chang Q."/>
            <person name="Ding S."/>
            <person name="Wang X."/>
            <person name="Zhu J."/>
            <person name="Ruan X."/>
            <person name="Zhao L."/>
            <person name="Wei J."/>
            <person name="Que T."/>
            <person name="Du C."/>
            <person name="Cheng J."/>
            <person name="Dai P."/>
            <person name="Han X."/>
            <person name="Huang E."/>
            <person name="Gao Y."/>
            <person name="Liu J."/>
            <person name="Shao H."/>
            <person name="Ye R."/>
            <person name="Li L."/>
            <person name="Wei W."/>
            <person name="Wang X."/>
            <person name="Wang C."/>
            <person name="Yang T."/>
            <person name="Huo Q."/>
            <person name="Li W."/>
            <person name="Guo W."/>
            <person name="Chen H."/>
            <person name="Zhou L."/>
            <person name="Ni X."/>
            <person name="Tian J."/>
            <person name="Zhou Y."/>
            <person name="Sheng Y."/>
            <person name="Liu T."/>
            <person name="Pan Y."/>
            <person name="Xia L."/>
            <person name="Li J."/>
            <person name="Zhao F."/>
            <person name="Cao W."/>
        </authorList>
    </citation>
    <scope>NUCLEOTIDE SEQUENCE</scope>
    <source>
        <strain evidence="1">Hyas-2018</strain>
    </source>
</reference>
<evidence type="ECO:0000313" key="1">
    <source>
        <dbReference type="EMBL" id="KAH6924658.1"/>
    </source>
</evidence>
<comment type="caution">
    <text evidence="1">The sequence shown here is derived from an EMBL/GenBank/DDBJ whole genome shotgun (WGS) entry which is preliminary data.</text>
</comment>
<keyword evidence="2" id="KW-1185">Reference proteome</keyword>
<organism evidence="1 2">
    <name type="scientific">Hyalomma asiaticum</name>
    <name type="common">Tick</name>
    <dbReference type="NCBI Taxonomy" id="266040"/>
    <lineage>
        <taxon>Eukaryota</taxon>
        <taxon>Metazoa</taxon>
        <taxon>Ecdysozoa</taxon>
        <taxon>Arthropoda</taxon>
        <taxon>Chelicerata</taxon>
        <taxon>Arachnida</taxon>
        <taxon>Acari</taxon>
        <taxon>Parasitiformes</taxon>
        <taxon>Ixodida</taxon>
        <taxon>Ixodoidea</taxon>
        <taxon>Ixodidae</taxon>
        <taxon>Hyalomminae</taxon>
        <taxon>Hyalomma</taxon>
    </lineage>
</organism>
<evidence type="ECO:0000313" key="2">
    <source>
        <dbReference type="Proteomes" id="UP000821845"/>
    </source>
</evidence>
<gene>
    <name evidence="1" type="ORF">HPB50_021799</name>
</gene>
<proteinExistence type="predicted"/>
<dbReference type="Proteomes" id="UP000821845">
    <property type="component" value="Chromosome 8"/>
</dbReference>
<sequence length="1324" mass="148991">MAEDLPYMAEYAKSGRASCKGCKSKIDNAELRLAVMVQSVGDIDKFGTLRYEDQKRIQEKIESKLATGTTEEDLKDFSTEYAKSGKSTCKGCNEKIAKKQSDRVFKLRGDLQKNLSKKELQELLEFNSLDIPPGESRILDLLSDCMAFGVPSRCPECKEGQLKLKTHGYTCTGNISGWTKCTYVTLEPARVPFKIPQEFKETYPFLNKYKSVTKKRIFPKNLPKPSEPSTSANGSVGKPRPLDGLEVVFAKTVTPVEELKKKLTPLGAKVAPKTLNTDDVWSGLVDSNFVTATDTFQEFVDAGESELSVCEEASTDDAIVAAVRGSAEVATDDESDGEDDVDPTPEPDFPCKDALEYLAKVKTYCAKNKEVKKKSKRVKEAEALNVHVVSEEFVDSLASGGDATSVDKFKIAPWGGDAGSKIEKYKSKSQMDRMFVKSGPSTMKLTVKGLAAVEPDSGLADIAHVYTKGDEIYSSVLGLVDVSRGTNSYYKLQLLESDGKNRYWVFRAWGRVGTSVGGNKVEDMDSLHEAKTHFKSLFEEKTGNIWEDRKNFVKQPNRFYPLELDYGQESAEKKQLKPSKDSKLHMAIQELICMIFDINNFEKTMLEFEIDLTKMPLGKLSKRQIQKAYSVLTELSELIKNGGSDNQFTDASNRFYTLIPHDFGMSKPTILKDDKLIEVRFPRRWMPYLSTAQYSGLLFSGEGETEEDKLHPVDFHYSQLKTDIQVLDRSHDEFSLLSKFVETTHAETHRSYKLEILELFKVVRDGEAKRYKPFRKLPNRKLLWHGSRLANFAGILCQGLRIAPPEAPVTGYMFGKGIYFADMVSKSANYCCTSPSSPVGLLLLCEVALGNMYERKNAEFITKLPPNYHSTKGVGMTYPNPENKVVTPEGVEVPLGPSIKDTKAGGSSLLYNDACVPSEKKKTVIIISSSTLAMATSPRACSNRRFFVIAATALLGTLFTVRIKKAKLIRAPPSVSEQKRTASTDQDYEYPEPDGCRQNTIDSLNGPGPGKEWHIGGWAIRRFCSQPLDTLFFVHTAPTHWERRIHLRATVFEDAARAAFNWTGVFFVGEHRKPLVNLWTKLEAEATGDVVIFPYNDTYSTIIYKFVFGMRWVTEYCPNVRNIVKMDDDVGVQPFELRRYLDKKLPLKNSSIHGYVWSESDVYRDPGSKYCISEDQLALDTFPLYCSGRSMIMTMQTMSKLYSASKIVKGYAIDDAYVSGHLALFANVGHENITSKLNWYSVDKTEDLLRGKAIFTHENYRYENTVGRRAQWGLMIWQHMLQAPRGHAFNHSSRLADTMYRDDFRATIRALKEGQYLALSGYDY</sequence>
<accession>A0ACB7RPU6</accession>
<protein>
    <submittedName>
        <fullName evidence="1">Uncharacterized protein</fullName>
    </submittedName>
</protein>
<name>A0ACB7RPU6_HYAAI</name>
<dbReference type="EMBL" id="CM023488">
    <property type="protein sequence ID" value="KAH6924658.1"/>
    <property type="molecule type" value="Genomic_DNA"/>
</dbReference>